<evidence type="ECO:0000313" key="6">
    <source>
        <dbReference type="Proteomes" id="UP000214975"/>
    </source>
</evidence>
<evidence type="ECO:0000259" key="2">
    <source>
        <dbReference type="Pfam" id="PF25791"/>
    </source>
</evidence>
<feature type="domain" description="Probable ATP-binding protein BrxC alpha-helical" evidence="3">
    <location>
        <begin position="864"/>
        <end position="983"/>
    </location>
</feature>
<keyword evidence="1" id="KW-0175">Coiled coil</keyword>
<dbReference type="NCBIfam" id="NF033441">
    <property type="entry name" value="BREX_BrxC"/>
    <property type="match status" value="1"/>
</dbReference>
<dbReference type="InterPro" id="IPR058038">
    <property type="entry name" value="BREX_BrxC_wHTH"/>
</dbReference>
<protein>
    <recommendedName>
        <fullName evidence="7">BREX system P-loop protein BrxC</fullName>
    </recommendedName>
</protein>
<reference evidence="5 6" key="1">
    <citation type="submission" date="2016-08" db="EMBL/GenBank/DDBJ databases">
        <title>A novel genetic cassette of butanologenic Thermoanaerobacterium thermosaccharolyticum that directly convert cellulose to butanol.</title>
        <authorList>
            <person name="Li T."/>
            <person name="He J."/>
        </authorList>
    </citation>
    <scope>NUCLEOTIDE SEQUENCE [LARGE SCALE GENOMIC DNA]</scope>
    <source>
        <strain evidence="5 6">TG57</strain>
    </source>
</reference>
<dbReference type="AlphaFoldDB" id="A0A223HW35"/>
<evidence type="ECO:0000313" key="5">
    <source>
        <dbReference type="EMBL" id="AST56494.1"/>
    </source>
</evidence>
<dbReference type="InterPro" id="IPR027417">
    <property type="entry name" value="P-loop_NTPase"/>
</dbReference>
<name>A0A223HW35_THETR</name>
<sequence length="1173" mass="135896">MIIKDLFVKDIDRDLNGVIKAEQTDDIYQELDEYVVTDELLKHFNDFFSAYCKSLDGPTDKIGVWISGFFGSGKSHLLKILAYILNNQDINGRRPVSFFDDKIKDPLLLSEMKRAANSSCDVILFDIDSKAKTDSKVKESGLVETFMRVFDEMQGFYGFTPWIAEFERNLYRDNKYDEFKEAFEAVSGRKWEDRRDAAYFERDNIVKALTLSTGMSKEAAELLFDKAESNYSITIDKFADIVKEYCESRGNDHRVLFFVDEVGQFIGDNSDLMLNLQTIVEDLGIKLKGKAWVVVTSQQDIDRFVKETKNKEYDFSKIQGRFATRINLSSANTDEVIKKRILEKSDVAKDTLRSLYAEKSAVLKNIISFSSATSDMTSYKDENDFIEVYPFVPYQFNLLQNVFEVVRSHGAAGKHISEGERSLLGAFKEAASMFRGKNIGVLIPFYVFYDTIEDHLDSSVKRAVIQAQKNESIKEQDVKLLKLLFLLKYVDRVKANVENLTTLMIDDIDVDKIALRSSIVESLDHLKRENYIQQNGDEYIFLTDVEQDINREIKSVNVDEREIIDEVMKMIFADIYDNKSFKYSSYNVFNIIRQVDGYNYGTMKGDITIKIVTPYFETPKTDYELLLMSKDSSTMILKLPDDTDCFDEVKEYIQTKKYINDKLNNAAEDIRKLISIKQSENDGREKRIKNQLANLIAAAGVYIEGQKFDIKVNNPREKIDNGLKILVENVYTKMNYINVHTTGADDIKRIIKSNETKLSFTEEADNKLAIKELQKYLEEERFIKSNYLTVKDVVDRFSSKPYGWNQLDISGLIATMFKGGMVKISYNGEYISIDNKNVVDYLTKNSEIDKTVVEHREALDAKFLKKVKDVANLIFGQLDLPDEEDKLYSAVKNLVDKKIEIIKGYIAQCKNRYPGKKELDIALDLYSEMLHKKDEKEFFDKLIAEEDDLIEINEELEKVISFYEHQKDIFDSGLDCLKMVDNSESYISSPVIRDKSVALRRIIESPSPYAMIKEIPELVDEIGKEYEKILNERKEIAKKKILDDRKRVEENLQIECLSDNFKKRLLLYFDDFLSQLDKITQIKDVEALKSLSDERFRGCIKEIDAEVYRVQNEKKDAKDNDQHEKPKPIKQVELKNYIGNLTILETEDDVDRFLNQLREKLIENLKEGRVRLL</sequence>
<proteinExistence type="predicted"/>
<dbReference type="RefSeq" id="WP_094396730.1">
    <property type="nucleotide sequence ID" value="NZ_CP016893.1"/>
</dbReference>
<dbReference type="Pfam" id="PF25796">
    <property type="entry name" value="BREX_BrxC_4th"/>
    <property type="match status" value="1"/>
</dbReference>
<gene>
    <name evidence="5" type="ORF">Thert_00270</name>
</gene>
<feature type="domain" description="Probable ATP-binding protein BrxC winged helix-turn-helix" evidence="2">
    <location>
        <begin position="733"/>
        <end position="857"/>
    </location>
</feature>
<accession>A0A223HW35</accession>
<evidence type="ECO:0000256" key="1">
    <source>
        <dbReference type="SAM" id="Coils"/>
    </source>
</evidence>
<dbReference type="Proteomes" id="UP000214975">
    <property type="component" value="Chromosome"/>
</dbReference>
<feature type="domain" description="Probable ATP-binding protein BrxC 4th six-stranded beta-sheet" evidence="4">
    <location>
        <begin position="556"/>
        <end position="726"/>
    </location>
</feature>
<organism evidence="5 6">
    <name type="scientific">Thermoanaerobacterium thermosaccharolyticum</name>
    <name type="common">Clostridium thermosaccharolyticum</name>
    <dbReference type="NCBI Taxonomy" id="1517"/>
    <lineage>
        <taxon>Bacteria</taxon>
        <taxon>Bacillati</taxon>
        <taxon>Bacillota</taxon>
        <taxon>Clostridia</taxon>
        <taxon>Thermoanaerobacterales</taxon>
        <taxon>Thermoanaerobacteraceae</taxon>
        <taxon>Thermoanaerobacterium</taxon>
    </lineage>
</organism>
<evidence type="ECO:0000259" key="3">
    <source>
        <dbReference type="Pfam" id="PF25792"/>
    </source>
</evidence>
<dbReference type="Pfam" id="PF25791">
    <property type="entry name" value="WHD_BREX_BrxC"/>
    <property type="match status" value="1"/>
</dbReference>
<dbReference type="InterPro" id="IPR058036">
    <property type="entry name" value="BREX_BrxC_4th"/>
</dbReference>
<evidence type="ECO:0000259" key="4">
    <source>
        <dbReference type="Pfam" id="PF25796"/>
    </source>
</evidence>
<evidence type="ECO:0008006" key="7">
    <source>
        <dbReference type="Google" id="ProtNLM"/>
    </source>
</evidence>
<dbReference type="EMBL" id="CP016893">
    <property type="protein sequence ID" value="AST56494.1"/>
    <property type="molecule type" value="Genomic_DNA"/>
</dbReference>
<dbReference type="SUPFAM" id="SSF52540">
    <property type="entry name" value="P-loop containing nucleoside triphosphate hydrolases"/>
    <property type="match status" value="1"/>
</dbReference>
<dbReference type="InterPro" id="IPR047679">
    <property type="entry name" value="BREX_BrxC"/>
</dbReference>
<dbReference type="Pfam" id="PF25792">
    <property type="entry name" value="BREX_BrxC_helical"/>
    <property type="match status" value="1"/>
</dbReference>
<dbReference type="InterPro" id="IPR058037">
    <property type="entry name" value="BREX_BrxC_helical"/>
</dbReference>
<feature type="coiled-coil region" evidence="1">
    <location>
        <begin position="1019"/>
        <end position="1051"/>
    </location>
</feature>